<dbReference type="AlphaFoldDB" id="A0A9Q8PM66"/>
<dbReference type="InterPro" id="IPR050660">
    <property type="entry name" value="NEK_Ser/Thr_kinase"/>
</dbReference>
<dbReference type="PANTHER" id="PTHR43671">
    <property type="entry name" value="SERINE/THREONINE-PROTEIN KINASE NEK"/>
    <property type="match status" value="1"/>
</dbReference>
<protein>
    <recommendedName>
        <fullName evidence="1">non-specific serine/threonine protein kinase</fullName>
        <ecNumber evidence="1">2.7.11.1</ecNumber>
    </recommendedName>
</protein>
<evidence type="ECO:0000256" key="1">
    <source>
        <dbReference type="ARBA" id="ARBA00012513"/>
    </source>
</evidence>
<feature type="compositionally biased region" description="Polar residues" evidence="6">
    <location>
        <begin position="216"/>
        <end position="226"/>
    </location>
</feature>
<dbReference type="Proteomes" id="UP000756132">
    <property type="component" value="Chromosome 13"/>
</dbReference>
<feature type="compositionally biased region" description="Acidic residues" evidence="6">
    <location>
        <begin position="670"/>
        <end position="686"/>
    </location>
</feature>
<dbReference type="SMART" id="SM00220">
    <property type="entry name" value="S_TKc"/>
    <property type="match status" value="1"/>
</dbReference>
<dbReference type="GO" id="GO:0005524">
    <property type="term" value="F:ATP binding"/>
    <property type="evidence" value="ECO:0007669"/>
    <property type="project" value="UniProtKB-KW"/>
</dbReference>
<sequence>MSATAQSEAWVDLAMEAWETNPNRKIRGRKRVESAARAKFEGLAADRRHNVYTLVSSWSAARDALDVAYKAVGDPEIPQNAENLTAHITRLEEAITTSQAVRDALTALLVRRDVIPDTDGRVVQHVERLFQQAKDDYDEPIESRVQAQQDLEVVQNSAEGRGESIIDARSNSQSEQQIAAQTGKKAQLRQNESGRANNDTEGEQNGGRSGAEHENQAQSTGAQPADNNVDRSRAGNSEDQPPPIPAMPPPPPPLLSPVSPGSVRRAKGLLGVGWAGPKLISGTNQSKCEIYVKQNSHGTIVDLSLRIVVKDTAAGQADAFKYADVGGIQMPVEVAAMHMLKQLIGSECIVQMRNWRMYPSTVPHLDYRIYMEYCGRGDLFDFKRPYYQFVSQDAECQLPPENGIWIPEPFLWAVFHTLVAGGLLMERGDGDYLEAGAWHTIVHGDLKLANVFLAENTSNFYRGYPQPKIADFGESLMIASEDIRQPEQLFENEGIGTYNARAPEQTVRIGSSQEALPRSSTNVWGIGFVLWSLVHGKETDKLLHDFEADGDGQAKKKPATFNDGARQQYSRQLLAAIEHCLAYDAAARPSCADLMHTIRRNTGHGRHDRARGLRDADSKDRRFVKYGVAPQSDKWPLHTPLVAAPEAGKLGRFDPPPRRRNRRDRRAVDSETESDDSGEDDDDDDLGGNAGDILSFSTDEGSERGLDESGVTGQSRKRPAADGIAPSTPTKRAMTDRQDRVPSGGTHFSPSTPPETAQLHSQQHNPRGSSDLPSPTYSITSSRRTSNAS</sequence>
<proteinExistence type="predicted"/>
<name>A0A9Q8PM66_PASFU</name>
<evidence type="ECO:0000256" key="3">
    <source>
        <dbReference type="ARBA" id="ARBA00022741"/>
    </source>
</evidence>
<dbReference type="InterPro" id="IPR011009">
    <property type="entry name" value="Kinase-like_dom_sf"/>
</dbReference>
<reference evidence="8" key="2">
    <citation type="journal article" date="2022" name="Microb. Genom.">
        <title>A chromosome-scale genome assembly of the tomato pathogen Cladosporium fulvum reveals a compartmentalized genome architecture and the presence of a dispensable chromosome.</title>
        <authorList>
            <person name="Zaccaron A.Z."/>
            <person name="Chen L.H."/>
            <person name="Samaras A."/>
            <person name="Stergiopoulos I."/>
        </authorList>
    </citation>
    <scope>NUCLEOTIDE SEQUENCE</scope>
    <source>
        <strain evidence="8">Race5_Kim</strain>
    </source>
</reference>
<gene>
    <name evidence="8" type="ORF">CLAFUR5_14293</name>
</gene>
<feature type="region of interest" description="Disordered" evidence="6">
    <location>
        <begin position="634"/>
        <end position="789"/>
    </location>
</feature>
<keyword evidence="5" id="KW-0067">ATP-binding</keyword>
<feature type="compositionally biased region" description="Polar residues" evidence="6">
    <location>
        <begin position="169"/>
        <end position="180"/>
    </location>
</feature>
<feature type="compositionally biased region" description="Polar residues" evidence="6">
    <location>
        <begin position="746"/>
        <end position="789"/>
    </location>
</feature>
<keyword evidence="4" id="KW-0418">Kinase</keyword>
<dbReference type="GO" id="GO:0005634">
    <property type="term" value="C:nucleus"/>
    <property type="evidence" value="ECO:0007669"/>
    <property type="project" value="TreeGrafter"/>
</dbReference>
<dbReference type="KEGG" id="ffu:CLAFUR5_14293"/>
<organism evidence="8 9">
    <name type="scientific">Passalora fulva</name>
    <name type="common">Tomato leaf mold</name>
    <name type="synonym">Cladosporium fulvum</name>
    <dbReference type="NCBI Taxonomy" id="5499"/>
    <lineage>
        <taxon>Eukaryota</taxon>
        <taxon>Fungi</taxon>
        <taxon>Dikarya</taxon>
        <taxon>Ascomycota</taxon>
        <taxon>Pezizomycotina</taxon>
        <taxon>Dothideomycetes</taxon>
        <taxon>Dothideomycetidae</taxon>
        <taxon>Mycosphaerellales</taxon>
        <taxon>Mycosphaerellaceae</taxon>
        <taxon>Fulvia</taxon>
    </lineage>
</organism>
<dbReference type="RefSeq" id="XP_047769346.1">
    <property type="nucleotide sequence ID" value="XM_047913441.1"/>
</dbReference>
<dbReference type="PROSITE" id="PS50011">
    <property type="entry name" value="PROTEIN_KINASE_DOM"/>
    <property type="match status" value="1"/>
</dbReference>
<keyword evidence="2" id="KW-0808">Transferase</keyword>
<evidence type="ECO:0000313" key="9">
    <source>
        <dbReference type="Proteomes" id="UP000756132"/>
    </source>
</evidence>
<feature type="compositionally biased region" description="Pro residues" evidence="6">
    <location>
        <begin position="240"/>
        <end position="255"/>
    </location>
</feature>
<feature type="domain" description="Protein kinase" evidence="7">
    <location>
        <begin position="264"/>
        <end position="599"/>
    </location>
</feature>
<feature type="compositionally biased region" description="Polar residues" evidence="6">
    <location>
        <begin position="188"/>
        <end position="199"/>
    </location>
</feature>
<evidence type="ECO:0000313" key="8">
    <source>
        <dbReference type="EMBL" id="UJO24980.1"/>
    </source>
</evidence>
<evidence type="ECO:0000259" key="7">
    <source>
        <dbReference type="PROSITE" id="PS50011"/>
    </source>
</evidence>
<dbReference type="GO" id="GO:0005737">
    <property type="term" value="C:cytoplasm"/>
    <property type="evidence" value="ECO:0007669"/>
    <property type="project" value="TreeGrafter"/>
</dbReference>
<evidence type="ECO:0000256" key="6">
    <source>
        <dbReference type="SAM" id="MobiDB-lite"/>
    </source>
</evidence>
<evidence type="ECO:0000256" key="4">
    <source>
        <dbReference type="ARBA" id="ARBA00022777"/>
    </source>
</evidence>
<evidence type="ECO:0000256" key="5">
    <source>
        <dbReference type="ARBA" id="ARBA00022840"/>
    </source>
</evidence>
<dbReference type="Gene3D" id="1.10.510.10">
    <property type="entry name" value="Transferase(Phosphotransferase) domain 1"/>
    <property type="match status" value="1"/>
</dbReference>
<dbReference type="GeneID" id="71994171"/>
<evidence type="ECO:0000256" key="2">
    <source>
        <dbReference type="ARBA" id="ARBA00022679"/>
    </source>
</evidence>
<dbReference type="EC" id="2.7.11.1" evidence="1"/>
<dbReference type="PROSITE" id="PS00108">
    <property type="entry name" value="PROTEIN_KINASE_ST"/>
    <property type="match status" value="1"/>
</dbReference>
<dbReference type="InterPro" id="IPR000719">
    <property type="entry name" value="Prot_kinase_dom"/>
</dbReference>
<dbReference type="OrthoDB" id="310217at2759"/>
<keyword evidence="9" id="KW-1185">Reference proteome</keyword>
<dbReference type="Pfam" id="PF00069">
    <property type="entry name" value="Pkinase"/>
    <property type="match status" value="1"/>
</dbReference>
<dbReference type="PANTHER" id="PTHR43671:SF13">
    <property type="entry name" value="SERINE_THREONINE-PROTEIN KINASE NEK2"/>
    <property type="match status" value="1"/>
</dbReference>
<dbReference type="GO" id="GO:0007059">
    <property type="term" value="P:chromosome segregation"/>
    <property type="evidence" value="ECO:0007669"/>
    <property type="project" value="TreeGrafter"/>
</dbReference>
<feature type="region of interest" description="Disordered" evidence="6">
    <location>
        <begin position="168"/>
        <end position="262"/>
    </location>
</feature>
<accession>A0A9Q8PM66</accession>
<dbReference type="SUPFAM" id="SSF56112">
    <property type="entry name" value="Protein kinase-like (PK-like)"/>
    <property type="match status" value="1"/>
</dbReference>
<reference evidence="8" key="1">
    <citation type="submission" date="2021-12" db="EMBL/GenBank/DDBJ databases">
        <authorList>
            <person name="Zaccaron A."/>
            <person name="Stergiopoulos I."/>
        </authorList>
    </citation>
    <scope>NUCLEOTIDE SEQUENCE</scope>
    <source>
        <strain evidence="8">Race5_Kim</strain>
    </source>
</reference>
<dbReference type="EMBL" id="CP090175">
    <property type="protein sequence ID" value="UJO24980.1"/>
    <property type="molecule type" value="Genomic_DNA"/>
</dbReference>
<keyword evidence="3" id="KW-0547">Nucleotide-binding</keyword>
<dbReference type="GO" id="GO:0004674">
    <property type="term" value="F:protein serine/threonine kinase activity"/>
    <property type="evidence" value="ECO:0007669"/>
    <property type="project" value="UniProtKB-EC"/>
</dbReference>
<dbReference type="InterPro" id="IPR008271">
    <property type="entry name" value="Ser/Thr_kinase_AS"/>
</dbReference>